<dbReference type="Pfam" id="PF01068">
    <property type="entry name" value="DNA_ligase_A_M"/>
    <property type="match status" value="1"/>
</dbReference>
<keyword evidence="2 4" id="KW-0863">Zinc-finger</keyword>
<feature type="domain" description="CTCHY-type" evidence="6">
    <location>
        <begin position="141"/>
        <end position="207"/>
    </location>
</feature>
<dbReference type="InterPro" id="IPR016059">
    <property type="entry name" value="DNA_ligase_ATP-dep_CS"/>
</dbReference>
<dbReference type="Gramene" id="OIW08538">
    <property type="protein sequence ID" value="OIW08538"/>
    <property type="gene ID" value="TanjilG_03214"/>
</dbReference>
<reference evidence="7 8" key="1">
    <citation type="journal article" date="2017" name="Plant Biotechnol. J.">
        <title>A comprehensive draft genome sequence for lupin (Lupinus angustifolius), an emerging health food: insights into plant-microbe interactions and legume evolution.</title>
        <authorList>
            <person name="Hane J.K."/>
            <person name="Ming Y."/>
            <person name="Kamphuis L.G."/>
            <person name="Nelson M.N."/>
            <person name="Garg G."/>
            <person name="Atkins C.A."/>
            <person name="Bayer P.E."/>
            <person name="Bravo A."/>
            <person name="Bringans S."/>
            <person name="Cannon S."/>
            <person name="Edwards D."/>
            <person name="Foley R."/>
            <person name="Gao L.L."/>
            <person name="Harrison M.J."/>
            <person name="Huang W."/>
            <person name="Hurgobin B."/>
            <person name="Li S."/>
            <person name="Liu C.W."/>
            <person name="McGrath A."/>
            <person name="Morahan G."/>
            <person name="Murray J."/>
            <person name="Weller J."/>
            <person name="Jian J."/>
            <person name="Singh K.B."/>
        </authorList>
    </citation>
    <scope>NUCLEOTIDE SEQUENCE [LARGE SCALE GENOMIC DNA]</scope>
    <source>
        <strain evidence="8">cv. Tanjil</strain>
        <tissue evidence="7">Whole plant</tissue>
    </source>
</reference>
<dbReference type="STRING" id="3871.A0A4P1RD07"/>
<dbReference type="PANTHER" id="PTHR21319:SF58">
    <property type="entry name" value="E3 UBIQUITIN-PROTEIN LIGASE RZFP34"/>
    <property type="match status" value="1"/>
</dbReference>
<evidence type="ECO:0000256" key="4">
    <source>
        <dbReference type="PROSITE-ProRule" id="PRU00601"/>
    </source>
</evidence>
<evidence type="ECO:0000313" key="8">
    <source>
        <dbReference type="Proteomes" id="UP000188354"/>
    </source>
</evidence>
<dbReference type="GO" id="GO:0008270">
    <property type="term" value="F:zinc ion binding"/>
    <property type="evidence" value="ECO:0007669"/>
    <property type="project" value="UniProtKB-KW"/>
</dbReference>
<dbReference type="EMBL" id="CM007367">
    <property type="protein sequence ID" value="OIW08538.1"/>
    <property type="molecule type" value="Genomic_DNA"/>
</dbReference>
<dbReference type="SUPFAM" id="SSF56091">
    <property type="entry name" value="DNA ligase/mRNA capping enzyme, catalytic domain"/>
    <property type="match status" value="1"/>
</dbReference>
<name>A0A4P1RD07_LUPAN</name>
<dbReference type="GO" id="GO:0005524">
    <property type="term" value="F:ATP binding"/>
    <property type="evidence" value="ECO:0007669"/>
    <property type="project" value="InterPro"/>
</dbReference>
<dbReference type="GO" id="GO:0003910">
    <property type="term" value="F:DNA ligase (ATP) activity"/>
    <property type="evidence" value="ECO:0007669"/>
    <property type="project" value="InterPro"/>
</dbReference>
<dbReference type="GO" id="GO:0005634">
    <property type="term" value="C:nucleus"/>
    <property type="evidence" value="ECO:0007669"/>
    <property type="project" value="TreeGrafter"/>
</dbReference>
<sequence>CMHYRRRCKIRAPCCDEVFDCRHCHNEAKNSVEINHLNCHDIPRHELKTVQQYCTRCGVCMSKYYCGTCKFFDDGVGSILFQRNNTTVTNVAYAEPEAGITSFIVSDVKIEEGHPCVESAITIAPFALEVICSLSDIEQDFNNTAPAVEYAWASIIVISKEQYHCDECGICRTRGSDNFFYCKRCGRCYSKKIEEGHPCVESAMHHNCPICFEVKQTTKCVREMEQNHRYSCPVCSKSMRDMTNLWKKLDNVDVEFTCEYKYDGERAQIHYMENGLVEVYSRNAEWNTRKLPDVVVAV</sequence>
<dbReference type="PROSITE" id="PS51270">
    <property type="entry name" value="ZF_CTCHY"/>
    <property type="match status" value="1"/>
</dbReference>
<dbReference type="Pfam" id="PF05495">
    <property type="entry name" value="zf-CHY"/>
    <property type="match status" value="1"/>
</dbReference>
<dbReference type="PROSITE" id="PS51266">
    <property type="entry name" value="ZF_CHY"/>
    <property type="match status" value="1"/>
</dbReference>
<dbReference type="GO" id="GO:0006310">
    <property type="term" value="P:DNA recombination"/>
    <property type="evidence" value="ECO:0007669"/>
    <property type="project" value="InterPro"/>
</dbReference>
<feature type="non-terminal residue" evidence="7">
    <location>
        <position position="1"/>
    </location>
</feature>
<dbReference type="Gene3D" id="3.30.1490.70">
    <property type="match status" value="1"/>
</dbReference>
<dbReference type="SUPFAM" id="SSF161219">
    <property type="entry name" value="CHY zinc finger-like"/>
    <property type="match status" value="1"/>
</dbReference>
<dbReference type="InterPro" id="IPR008913">
    <property type="entry name" value="Znf_CHY"/>
</dbReference>
<dbReference type="AlphaFoldDB" id="A0A4P1RD07"/>
<feature type="domain" description="CHY-type" evidence="5">
    <location>
        <begin position="1"/>
        <end position="76"/>
    </location>
</feature>
<dbReference type="GO" id="GO:0006281">
    <property type="term" value="P:DNA repair"/>
    <property type="evidence" value="ECO:0007669"/>
    <property type="project" value="InterPro"/>
</dbReference>
<evidence type="ECO:0000313" key="7">
    <source>
        <dbReference type="EMBL" id="OIW08538.1"/>
    </source>
</evidence>
<evidence type="ECO:0000256" key="3">
    <source>
        <dbReference type="ARBA" id="ARBA00022833"/>
    </source>
</evidence>
<evidence type="ECO:0000256" key="1">
    <source>
        <dbReference type="ARBA" id="ARBA00022723"/>
    </source>
</evidence>
<organism evidence="7 8">
    <name type="scientific">Lupinus angustifolius</name>
    <name type="common">Narrow-leaved blue lupine</name>
    <dbReference type="NCBI Taxonomy" id="3871"/>
    <lineage>
        <taxon>Eukaryota</taxon>
        <taxon>Viridiplantae</taxon>
        <taxon>Streptophyta</taxon>
        <taxon>Embryophyta</taxon>
        <taxon>Tracheophyta</taxon>
        <taxon>Spermatophyta</taxon>
        <taxon>Magnoliopsida</taxon>
        <taxon>eudicotyledons</taxon>
        <taxon>Gunneridae</taxon>
        <taxon>Pentapetalae</taxon>
        <taxon>rosids</taxon>
        <taxon>fabids</taxon>
        <taxon>Fabales</taxon>
        <taxon>Fabaceae</taxon>
        <taxon>Papilionoideae</taxon>
        <taxon>50 kb inversion clade</taxon>
        <taxon>genistoids sensu lato</taxon>
        <taxon>core genistoids</taxon>
        <taxon>Genisteae</taxon>
        <taxon>Lupinus</taxon>
    </lineage>
</organism>
<dbReference type="GO" id="GO:0061630">
    <property type="term" value="F:ubiquitin protein ligase activity"/>
    <property type="evidence" value="ECO:0007669"/>
    <property type="project" value="TreeGrafter"/>
</dbReference>
<dbReference type="GO" id="GO:0016567">
    <property type="term" value="P:protein ubiquitination"/>
    <property type="evidence" value="ECO:0007669"/>
    <property type="project" value="TreeGrafter"/>
</dbReference>
<dbReference type="InterPro" id="IPR017921">
    <property type="entry name" value="Znf_CTCHY"/>
</dbReference>
<dbReference type="InterPro" id="IPR037275">
    <property type="entry name" value="Znf_CTCHY_sf"/>
</dbReference>
<dbReference type="PANTHER" id="PTHR21319">
    <property type="entry name" value="RING FINGER AND CHY ZINC FINGER DOMAIN-CONTAINING PROTEIN 1"/>
    <property type="match status" value="1"/>
</dbReference>
<dbReference type="InterPro" id="IPR012310">
    <property type="entry name" value="DNA_ligase_ATP-dep_cent"/>
</dbReference>
<dbReference type="PROSITE" id="PS00697">
    <property type="entry name" value="DNA_LIGASE_A1"/>
    <property type="match status" value="1"/>
</dbReference>
<dbReference type="Gene3D" id="3.30.470.30">
    <property type="entry name" value="DNA ligase/mRNA capping enzyme"/>
    <property type="match status" value="1"/>
</dbReference>
<proteinExistence type="predicted"/>
<evidence type="ECO:0000259" key="5">
    <source>
        <dbReference type="PROSITE" id="PS51266"/>
    </source>
</evidence>
<dbReference type="SUPFAM" id="SSF161245">
    <property type="entry name" value="Zinc hairpin stack"/>
    <property type="match status" value="1"/>
</dbReference>
<dbReference type="GO" id="GO:0006511">
    <property type="term" value="P:ubiquitin-dependent protein catabolic process"/>
    <property type="evidence" value="ECO:0007669"/>
    <property type="project" value="TreeGrafter"/>
</dbReference>
<dbReference type="Proteomes" id="UP000188354">
    <property type="component" value="Chromosome LG07"/>
</dbReference>
<evidence type="ECO:0000256" key="2">
    <source>
        <dbReference type="ARBA" id="ARBA00022771"/>
    </source>
</evidence>
<accession>A0A4P1RD07</accession>
<protein>
    <submittedName>
        <fullName evidence="7">Uncharacterized protein</fullName>
    </submittedName>
</protein>
<dbReference type="InterPro" id="IPR037274">
    <property type="entry name" value="Znf_CHY_sf"/>
</dbReference>
<keyword evidence="3" id="KW-0862">Zinc</keyword>
<evidence type="ECO:0000259" key="6">
    <source>
        <dbReference type="PROSITE" id="PS51270"/>
    </source>
</evidence>
<keyword evidence="1" id="KW-0479">Metal-binding</keyword>
<keyword evidence="8" id="KW-1185">Reference proteome</keyword>
<gene>
    <name evidence="7" type="ORF">TanjilG_03214</name>
</gene>